<reference evidence="1" key="1">
    <citation type="submission" date="2020-08" db="EMBL/GenBank/DDBJ databases">
        <title>Multicomponent nature underlies the extraordinary mechanical properties of spider dragline silk.</title>
        <authorList>
            <person name="Kono N."/>
            <person name="Nakamura H."/>
            <person name="Mori M."/>
            <person name="Yoshida Y."/>
            <person name="Ohtoshi R."/>
            <person name="Malay A.D."/>
            <person name="Moran D.A.P."/>
            <person name="Tomita M."/>
            <person name="Numata K."/>
            <person name="Arakawa K."/>
        </authorList>
    </citation>
    <scope>NUCLEOTIDE SEQUENCE</scope>
</reference>
<dbReference type="OrthoDB" id="10316296at2759"/>
<organism evidence="1 2">
    <name type="scientific">Trichonephila inaurata madagascariensis</name>
    <dbReference type="NCBI Taxonomy" id="2747483"/>
    <lineage>
        <taxon>Eukaryota</taxon>
        <taxon>Metazoa</taxon>
        <taxon>Ecdysozoa</taxon>
        <taxon>Arthropoda</taxon>
        <taxon>Chelicerata</taxon>
        <taxon>Arachnida</taxon>
        <taxon>Araneae</taxon>
        <taxon>Araneomorphae</taxon>
        <taxon>Entelegynae</taxon>
        <taxon>Araneoidea</taxon>
        <taxon>Nephilidae</taxon>
        <taxon>Trichonephila</taxon>
        <taxon>Trichonephila inaurata</taxon>
    </lineage>
</organism>
<name>A0A8X6WL20_9ARAC</name>
<comment type="caution">
    <text evidence="1">The sequence shown here is derived from an EMBL/GenBank/DDBJ whole genome shotgun (WGS) entry which is preliminary data.</text>
</comment>
<accession>A0A8X6WL20</accession>
<protein>
    <submittedName>
        <fullName evidence="1">Uncharacterized protein</fullName>
    </submittedName>
</protein>
<evidence type="ECO:0000313" key="1">
    <source>
        <dbReference type="EMBL" id="GFY37117.1"/>
    </source>
</evidence>
<keyword evidence="2" id="KW-1185">Reference proteome</keyword>
<evidence type="ECO:0000313" key="2">
    <source>
        <dbReference type="Proteomes" id="UP000886998"/>
    </source>
</evidence>
<dbReference type="EMBL" id="BMAV01000130">
    <property type="protein sequence ID" value="GFY37117.1"/>
    <property type="molecule type" value="Genomic_DNA"/>
</dbReference>
<proteinExistence type="predicted"/>
<dbReference type="AlphaFoldDB" id="A0A8X6WL20"/>
<gene>
    <name evidence="1" type="primary">AVEN_130178_2</name>
    <name evidence="1" type="ORF">TNIN_76251</name>
</gene>
<dbReference type="Proteomes" id="UP000886998">
    <property type="component" value="Unassembled WGS sequence"/>
</dbReference>
<sequence>MDYNNIKYCLGYLHRYAPCHTFLVAKAMSALLRESCVLNDLLSKQTLNVVFLGAGPGNDFVGFLIALYGKHEDILNVDVTVVDKTSGWENVFNETVLQLRQGACGKAGYVFDDVDVYSTFVTADLKEARGWSGKMKTKLWNADVVFLVKTLSHIPEVDRLDVLQNIINGTRCDTFLVYIDYPCPYGIFFYLMSSLKPVYESWNERYNLKHKFLNYGCYNVKKYLNPSWTIFKIIALDAARTHIFQGNVKQYFLYCSHNVPTLAPTLERRKRLFEPLRGGESISKEQDQFVI</sequence>